<organism evidence="3 4">
    <name type="scientific">Arcicella aquatica</name>
    <dbReference type="NCBI Taxonomy" id="217141"/>
    <lineage>
        <taxon>Bacteria</taxon>
        <taxon>Pseudomonadati</taxon>
        <taxon>Bacteroidota</taxon>
        <taxon>Cytophagia</taxon>
        <taxon>Cytophagales</taxon>
        <taxon>Flectobacillaceae</taxon>
        <taxon>Arcicella</taxon>
    </lineage>
</organism>
<dbReference type="SUPFAM" id="SSF51338">
    <property type="entry name" value="Composite domain of metallo-dependent hydrolases"/>
    <property type="match status" value="1"/>
</dbReference>
<dbReference type="CDD" id="cd01299">
    <property type="entry name" value="Met_dep_hydrolase_A"/>
    <property type="match status" value="1"/>
</dbReference>
<dbReference type="InterPro" id="IPR057744">
    <property type="entry name" value="OTAase-like"/>
</dbReference>
<dbReference type="InterPro" id="IPR006680">
    <property type="entry name" value="Amidohydro-rel"/>
</dbReference>
<dbReference type="InterPro" id="IPR011059">
    <property type="entry name" value="Metal-dep_hydrolase_composite"/>
</dbReference>
<dbReference type="Gene3D" id="3.20.20.140">
    <property type="entry name" value="Metal-dependent hydrolases"/>
    <property type="match status" value="1"/>
</dbReference>
<dbReference type="RefSeq" id="WP_323253413.1">
    <property type="nucleotide sequence ID" value="NZ_JAYFUL010000063.1"/>
</dbReference>
<evidence type="ECO:0000313" key="4">
    <source>
        <dbReference type="Proteomes" id="UP001304671"/>
    </source>
</evidence>
<sequence length="430" mass="46960">MKLKIFTVLLLGMINVTLAQTKVKAIKAGRLIDVVSGEVLKNQIILIDSNIIVNIGANLTIPKNAEIIDLSNATVLPGLIDCHTHITTQPSGDYYADIFRKTPMDYAVTAHIFTKRTLEAGFTACRDVGAAAFVDVAVRNAINNGEIVGPRLKVATLFIGSTGSHGDLNGFSPFLSWQFPKQMSGVADGVDELRKQVRYNIKYGADVIKFGASAGVLSEEESVGAPQFTQEEMNAIVDEAKIWGRKTCAHAHGTQAIKMAIKAGVASVEHGSFIDEEGIELMKQHGTYLVADIYNDDYILSEYGKLGYPQKIIEKERLVGRLQRENFEKAAKAGVKIAFGSDAGVYPHGWNAKQFFYMVKFGLSPLQAIQSATINAADLLDWKDKIGSISKGKFADIIAVEGNPLENVSILEKVKFVMKDGITYKNELKK</sequence>
<dbReference type="PANTHER" id="PTHR43135">
    <property type="entry name" value="ALPHA-D-RIBOSE 1-METHYLPHOSPHONATE 5-TRIPHOSPHATE DIPHOSPHATASE"/>
    <property type="match status" value="1"/>
</dbReference>
<keyword evidence="1" id="KW-0732">Signal</keyword>
<accession>A0ABU5QWG8</accession>
<dbReference type="Pfam" id="PF01979">
    <property type="entry name" value="Amidohydro_1"/>
    <property type="match status" value="1"/>
</dbReference>
<dbReference type="InterPro" id="IPR032466">
    <property type="entry name" value="Metal_Hydrolase"/>
</dbReference>
<keyword evidence="4" id="KW-1185">Reference proteome</keyword>
<evidence type="ECO:0000256" key="1">
    <source>
        <dbReference type="SAM" id="SignalP"/>
    </source>
</evidence>
<proteinExistence type="predicted"/>
<evidence type="ECO:0000313" key="3">
    <source>
        <dbReference type="EMBL" id="MEA5260676.1"/>
    </source>
</evidence>
<comment type="caution">
    <text evidence="3">The sequence shown here is derived from an EMBL/GenBank/DDBJ whole genome shotgun (WGS) entry which is preliminary data.</text>
</comment>
<evidence type="ECO:0000259" key="2">
    <source>
        <dbReference type="Pfam" id="PF01979"/>
    </source>
</evidence>
<dbReference type="EMBL" id="JAYFUL010000063">
    <property type="protein sequence ID" value="MEA5260676.1"/>
    <property type="molecule type" value="Genomic_DNA"/>
</dbReference>
<dbReference type="Proteomes" id="UP001304671">
    <property type="component" value="Unassembled WGS sequence"/>
</dbReference>
<dbReference type="Gene3D" id="2.30.40.10">
    <property type="entry name" value="Urease, subunit C, domain 1"/>
    <property type="match status" value="1"/>
</dbReference>
<reference evidence="3 4" key="1">
    <citation type="submission" date="2023-12" db="EMBL/GenBank/DDBJ databases">
        <title>Novel species of the genus Arcicella isolated from rivers.</title>
        <authorList>
            <person name="Lu H."/>
        </authorList>
    </citation>
    <scope>NUCLEOTIDE SEQUENCE [LARGE SCALE GENOMIC DNA]</scope>
    <source>
        <strain evidence="3 4">LMG 21963</strain>
    </source>
</reference>
<dbReference type="SUPFAM" id="SSF51556">
    <property type="entry name" value="Metallo-dependent hydrolases"/>
    <property type="match status" value="1"/>
</dbReference>
<feature type="domain" description="Amidohydrolase-related" evidence="2">
    <location>
        <begin position="74"/>
        <end position="421"/>
    </location>
</feature>
<gene>
    <name evidence="3" type="ORF">VB264_22955</name>
</gene>
<feature type="chain" id="PRO_5045333195" evidence="1">
    <location>
        <begin position="20"/>
        <end position="430"/>
    </location>
</feature>
<dbReference type="InterPro" id="IPR051781">
    <property type="entry name" value="Metallo-dep_Hydrolase"/>
</dbReference>
<dbReference type="PANTHER" id="PTHR43135:SF3">
    <property type="entry name" value="ALPHA-D-RIBOSE 1-METHYLPHOSPHONATE 5-TRIPHOSPHATE DIPHOSPHATASE"/>
    <property type="match status" value="1"/>
</dbReference>
<feature type="signal peptide" evidence="1">
    <location>
        <begin position="1"/>
        <end position="19"/>
    </location>
</feature>
<name>A0ABU5QWG8_9BACT</name>
<protein>
    <submittedName>
        <fullName evidence="3">Amidohydrolase family protein</fullName>
    </submittedName>
</protein>